<evidence type="ECO:0000313" key="3">
    <source>
        <dbReference type="Proteomes" id="UP000010808"/>
    </source>
</evidence>
<sequence>MFKLTLEYLDEIVAKHNKLLFVCVVVLTLAGFCIKSAVLFRLVLAAMASGVSYSLTREIGENSENCTLVLVVSVVSFFVVINFIPLFIFGAEFITLKYFFGLYSVCYLSDIDLSFSTLLVFSMLAVYIFPYFAALIKFDFKLIKAATRSINEYVLQLMVGVTIVLALFVLNSIAYKSVEVYTATLIAKAVLAVLVLSLLSAYMLALKRKAQK</sequence>
<evidence type="ECO:0000256" key="1">
    <source>
        <dbReference type="SAM" id="Phobius"/>
    </source>
</evidence>
<dbReference type="RefSeq" id="WP_015335994.1">
    <property type="nucleotide sequence ID" value="NC_020055.1"/>
</dbReference>
<feature type="transmembrane region" description="Helical" evidence="1">
    <location>
        <begin position="65"/>
        <end position="91"/>
    </location>
</feature>
<dbReference type="Proteomes" id="UP000010808">
    <property type="component" value="Chromosome"/>
</dbReference>
<name>L0RB15_9BACT</name>
<keyword evidence="1" id="KW-1133">Transmembrane helix</keyword>
<organism evidence="2 3">
    <name type="scientific">Maridesulfovibrio hydrothermalis AM13 = DSM 14728</name>
    <dbReference type="NCBI Taxonomy" id="1121451"/>
    <lineage>
        <taxon>Bacteria</taxon>
        <taxon>Pseudomonadati</taxon>
        <taxon>Thermodesulfobacteriota</taxon>
        <taxon>Desulfovibrionia</taxon>
        <taxon>Desulfovibrionales</taxon>
        <taxon>Desulfovibrionaceae</taxon>
        <taxon>Maridesulfovibrio</taxon>
    </lineage>
</organism>
<feature type="transmembrane region" description="Helical" evidence="1">
    <location>
        <begin position="19"/>
        <end position="44"/>
    </location>
</feature>
<dbReference type="AlphaFoldDB" id="L0RB15"/>
<dbReference type="KEGG" id="dhy:DESAM_21109"/>
<feature type="transmembrane region" description="Helical" evidence="1">
    <location>
        <begin position="111"/>
        <end position="132"/>
    </location>
</feature>
<feature type="transmembrane region" description="Helical" evidence="1">
    <location>
        <begin position="180"/>
        <end position="205"/>
    </location>
</feature>
<evidence type="ECO:0000313" key="2">
    <source>
        <dbReference type="EMBL" id="CCO23390.1"/>
    </source>
</evidence>
<dbReference type="PATRIC" id="fig|1121451.3.peg.1364"/>
<reference evidence="2 3" key="1">
    <citation type="submission" date="2012-10" db="EMBL/GenBank/DDBJ databases">
        <authorList>
            <person name="Genoscope - CEA"/>
        </authorList>
    </citation>
    <scope>NUCLEOTIDE SEQUENCE [LARGE SCALE GENOMIC DNA]</scope>
    <source>
        <strain evidence="3">AM13 / DSM 14728</strain>
    </source>
</reference>
<dbReference type="EMBL" id="FO203522">
    <property type="protein sequence ID" value="CCO23390.1"/>
    <property type="molecule type" value="Genomic_DNA"/>
</dbReference>
<feature type="transmembrane region" description="Helical" evidence="1">
    <location>
        <begin position="153"/>
        <end position="174"/>
    </location>
</feature>
<dbReference type="STRING" id="1121451.DESAM_21109"/>
<dbReference type="HOGENOM" id="CLU_1298116_0_0_7"/>
<gene>
    <name evidence="2" type="ORF">DESAM_21109</name>
</gene>
<keyword evidence="1" id="KW-0812">Transmembrane</keyword>
<proteinExistence type="predicted"/>
<keyword evidence="3" id="KW-1185">Reference proteome</keyword>
<accession>L0RB15</accession>
<keyword evidence="1" id="KW-0472">Membrane</keyword>
<protein>
    <submittedName>
        <fullName evidence="2">Uncharacterized protein</fullName>
    </submittedName>
</protein>